<evidence type="ECO:0000313" key="2">
    <source>
        <dbReference type="EMBL" id="KAL0406149.1"/>
    </source>
</evidence>
<accession>A0AAW2TNG8</accession>
<reference evidence="2" key="2">
    <citation type="journal article" date="2024" name="Plant">
        <title>Genomic evolution and insights into agronomic trait innovations of Sesamum species.</title>
        <authorList>
            <person name="Miao H."/>
            <person name="Wang L."/>
            <person name="Qu L."/>
            <person name="Liu H."/>
            <person name="Sun Y."/>
            <person name="Le M."/>
            <person name="Wang Q."/>
            <person name="Wei S."/>
            <person name="Zheng Y."/>
            <person name="Lin W."/>
            <person name="Duan Y."/>
            <person name="Cao H."/>
            <person name="Xiong S."/>
            <person name="Wang X."/>
            <person name="Wei L."/>
            <person name="Li C."/>
            <person name="Ma Q."/>
            <person name="Ju M."/>
            <person name="Zhao R."/>
            <person name="Li G."/>
            <person name="Mu C."/>
            <person name="Tian Q."/>
            <person name="Mei H."/>
            <person name="Zhang T."/>
            <person name="Gao T."/>
            <person name="Zhang H."/>
        </authorList>
    </citation>
    <scope>NUCLEOTIDE SEQUENCE</scope>
    <source>
        <strain evidence="2">KEN1</strain>
    </source>
</reference>
<feature type="non-terminal residue" evidence="2">
    <location>
        <position position="458"/>
    </location>
</feature>
<dbReference type="Pfam" id="PF00078">
    <property type="entry name" value="RVT_1"/>
    <property type="match status" value="1"/>
</dbReference>
<gene>
    <name evidence="2" type="ORF">Slati_3928800</name>
</gene>
<dbReference type="PANTHER" id="PTHR46890:SF48">
    <property type="entry name" value="RNA-DIRECTED DNA POLYMERASE"/>
    <property type="match status" value="1"/>
</dbReference>
<reference evidence="2" key="1">
    <citation type="submission" date="2020-06" db="EMBL/GenBank/DDBJ databases">
        <authorList>
            <person name="Li T."/>
            <person name="Hu X."/>
            <person name="Zhang T."/>
            <person name="Song X."/>
            <person name="Zhang H."/>
            <person name="Dai N."/>
            <person name="Sheng W."/>
            <person name="Hou X."/>
            <person name="Wei L."/>
        </authorList>
    </citation>
    <scope>NUCLEOTIDE SEQUENCE</scope>
    <source>
        <strain evidence="2">KEN1</strain>
        <tissue evidence="2">Leaf</tissue>
    </source>
</reference>
<evidence type="ECO:0000259" key="1">
    <source>
        <dbReference type="Pfam" id="PF00078"/>
    </source>
</evidence>
<comment type="caution">
    <text evidence="2">The sequence shown here is derived from an EMBL/GenBank/DDBJ whole genome shotgun (WGS) entry which is preliminary data.</text>
</comment>
<dbReference type="InterPro" id="IPR000477">
    <property type="entry name" value="RT_dom"/>
</dbReference>
<proteinExistence type="predicted"/>
<dbReference type="AlphaFoldDB" id="A0AAW2TNG8"/>
<protein>
    <recommendedName>
        <fullName evidence="1">Reverse transcriptase domain-containing protein</fullName>
    </recommendedName>
</protein>
<feature type="domain" description="Reverse transcriptase" evidence="1">
    <location>
        <begin position="269"/>
        <end position="373"/>
    </location>
</feature>
<dbReference type="PANTHER" id="PTHR46890">
    <property type="entry name" value="NON-LTR RETROLELEMENT REVERSE TRANSCRIPTASE-LIKE PROTEIN-RELATED"/>
    <property type="match status" value="1"/>
</dbReference>
<sequence length="458" mass="52401">MFTWCNHREAPNTVRVRLNRVCAALEWQNMFPNFWVTSEVARGSDHNPLVIDLNAARDSELPFRRRVFRFEAMWMRSAECEALIQELWNSEASGDAGSRLAACTHQATSITRRRVHSELEEFLSREEIMWKQRGKAQWLSEGDRNTPYFHAQASGRRQKNSITRLWDKNGDWCSTSEGIQGIISTYFADLFQTSSPSEEAMDEIIRGMPAKVTGEMNEVLTQPFSSDEVTLAISQMYPCKSPGPDGMFSVFYQKYWHIVGPKCESPENMSHFRPISLCNITYKIASIMIANRLKPILLIIVSESQSAFISGSLISDNVLVVYEQNHYLAHKTWGSVGHVALKLDLSKAYDRMEWIFLERVLAKLETLSSTITRAIERRELRGVVVSRQDPRVSHLLFADDTLVFFQASFDAMRSVRQILRDFEAASGLMVNFDKSSVAFSRNVLDEHKTKFVNILGIQ</sequence>
<dbReference type="InterPro" id="IPR052343">
    <property type="entry name" value="Retrotransposon-Effector_Assoc"/>
</dbReference>
<name>A0AAW2TNG8_9LAMI</name>
<organism evidence="2">
    <name type="scientific">Sesamum latifolium</name>
    <dbReference type="NCBI Taxonomy" id="2727402"/>
    <lineage>
        <taxon>Eukaryota</taxon>
        <taxon>Viridiplantae</taxon>
        <taxon>Streptophyta</taxon>
        <taxon>Embryophyta</taxon>
        <taxon>Tracheophyta</taxon>
        <taxon>Spermatophyta</taxon>
        <taxon>Magnoliopsida</taxon>
        <taxon>eudicotyledons</taxon>
        <taxon>Gunneridae</taxon>
        <taxon>Pentapetalae</taxon>
        <taxon>asterids</taxon>
        <taxon>lamiids</taxon>
        <taxon>Lamiales</taxon>
        <taxon>Pedaliaceae</taxon>
        <taxon>Sesamum</taxon>
    </lineage>
</organism>
<dbReference type="CDD" id="cd01650">
    <property type="entry name" value="RT_nLTR_like"/>
    <property type="match status" value="1"/>
</dbReference>
<dbReference type="EMBL" id="JACGWN010000014">
    <property type="protein sequence ID" value="KAL0406149.1"/>
    <property type="molecule type" value="Genomic_DNA"/>
</dbReference>